<proteinExistence type="predicted"/>
<keyword evidence="1" id="KW-0597">Phosphoprotein</keyword>
<gene>
    <name evidence="4" type="ORF">GGQ61_001808</name>
</gene>
<accession>A0A840A0J3</accession>
<dbReference type="InterPro" id="IPR052048">
    <property type="entry name" value="ST_Response_Regulator"/>
</dbReference>
<feature type="region of interest" description="Disordered" evidence="2">
    <location>
        <begin position="159"/>
        <end position="185"/>
    </location>
</feature>
<dbReference type="PROSITE" id="PS50110">
    <property type="entry name" value="RESPONSE_REGULATORY"/>
    <property type="match status" value="1"/>
</dbReference>
<sequence length="200" mass="22140">MGLSPESRARFNLERASVLVLDESPMGMSILVQILTGFGVKTLHRCEKVEEAKDVISKVEIDLIVCDALGAGGEGYDFVSWLRSSKIEPNCYAPVLLTAGHTPSHAVQKARDCGAHFIMAKPLTPIAVLERIIWIAREGRRFVECDTYVGPDRRFKNDGVPAGMTGRRRDDLQGDIGEAQSPNMDQEVIDSLMKTRRVEL</sequence>
<name>A0A840A0J3_9CAUL</name>
<feature type="domain" description="Response regulatory" evidence="3">
    <location>
        <begin position="17"/>
        <end position="136"/>
    </location>
</feature>
<organism evidence="4 5">
    <name type="scientific">Phenylobacterium haematophilum</name>
    <dbReference type="NCBI Taxonomy" id="98513"/>
    <lineage>
        <taxon>Bacteria</taxon>
        <taxon>Pseudomonadati</taxon>
        <taxon>Pseudomonadota</taxon>
        <taxon>Alphaproteobacteria</taxon>
        <taxon>Caulobacterales</taxon>
        <taxon>Caulobacteraceae</taxon>
        <taxon>Phenylobacterium</taxon>
    </lineage>
</organism>
<evidence type="ECO:0000256" key="1">
    <source>
        <dbReference type="PROSITE-ProRule" id="PRU00169"/>
    </source>
</evidence>
<dbReference type="InterPro" id="IPR011006">
    <property type="entry name" value="CheY-like_superfamily"/>
</dbReference>
<evidence type="ECO:0000313" key="4">
    <source>
        <dbReference type="EMBL" id="MBB3891091.1"/>
    </source>
</evidence>
<dbReference type="Gene3D" id="3.40.50.2300">
    <property type="match status" value="1"/>
</dbReference>
<dbReference type="SMART" id="SM00448">
    <property type="entry name" value="REC"/>
    <property type="match status" value="1"/>
</dbReference>
<dbReference type="Proteomes" id="UP000530564">
    <property type="component" value="Unassembled WGS sequence"/>
</dbReference>
<dbReference type="AlphaFoldDB" id="A0A840A0J3"/>
<dbReference type="Pfam" id="PF00072">
    <property type="entry name" value="Response_reg"/>
    <property type="match status" value="1"/>
</dbReference>
<dbReference type="RefSeq" id="WP_183771673.1">
    <property type="nucleotide sequence ID" value="NZ_JACIDK010000002.1"/>
</dbReference>
<evidence type="ECO:0000259" key="3">
    <source>
        <dbReference type="PROSITE" id="PS50110"/>
    </source>
</evidence>
<evidence type="ECO:0000256" key="2">
    <source>
        <dbReference type="SAM" id="MobiDB-lite"/>
    </source>
</evidence>
<keyword evidence="5" id="KW-1185">Reference proteome</keyword>
<dbReference type="EMBL" id="JACIDK010000002">
    <property type="protein sequence ID" value="MBB3891091.1"/>
    <property type="molecule type" value="Genomic_DNA"/>
</dbReference>
<protein>
    <submittedName>
        <fullName evidence="4">CheY-like chemotaxis protein</fullName>
    </submittedName>
</protein>
<evidence type="ECO:0000313" key="5">
    <source>
        <dbReference type="Proteomes" id="UP000530564"/>
    </source>
</evidence>
<dbReference type="InterPro" id="IPR001789">
    <property type="entry name" value="Sig_transdc_resp-reg_receiver"/>
</dbReference>
<dbReference type="CDD" id="cd00156">
    <property type="entry name" value="REC"/>
    <property type="match status" value="1"/>
</dbReference>
<dbReference type="PANTHER" id="PTHR43228">
    <property type="entry name" value="TWO-COMPONENT RESPONSE REGULATOR"/>
    <property type="match status" value="1"/>
</dbReference>
<dbReference type="SUPFAM" id="SSF52172">
    <property type="entry name" value="CheY-like"/>
    <property type="match status" value="1"/>
</dbReference>
<dbReference type="GO" id="GO:0000160">
    <property type="term" value="P:phosphorelay signal transduction system"/>
    <property type="evidence" value="ECO:0007669"/>
    <property type="project" value="InterPro"/>
</dbReference>
<feature type="modified residue" description="4-aspartylphosphate" evidence="1">
    <location>
        <position position="67"/>
    </location>
</feature>
<comment type="caution">
    <text evidence="4">The sequence shown here is derived from an EMBL/GenBank/DDBJ whole genome shotgun (WGS) entry which is preliminary data.</text>
</comment>
<dbReference type="PANTHER" id="PTHR43228:SF1">
    <property type="entry name" value="TWO-COMPONENT RESPONSE REGULATOR ARR22"/>
    <property type="match status" value="1"/>
</dbReference>
<reference evidence="4 5" key="1">
    <citation type="submission" date="2020-08" db="EMBL/GenBank/DDBJ databases">
        <title>Genomic Encyclopedia of Type Strains, Phase IV (KMG-IV): sequencing the most valuable type-strain genomes for metagenomic binning, comparative biology and taxonomic classification.</title>
        <authorList>
            <person name="Goeker M."/>
        </authorList>
    </citation>
    <scope>NUCLEOTIDE SEQUENCE [LARGE SCALE GENOMIC DNA]</scope>
    <source>
        <strain evidence="4 5">DSM 21793</strain>
    </source>
</reference>